<dbReference type="EnsemblMetazoa" id="AARA000952-RA">
    <property type="protein sequence ID" value="AARA000952-PA"/>
    <property type="gene ID" value="AARA000952"/>
</dbReference>
<dbReference type="PANTHER" id="PTHR33053:SF9">
    <property type="entry name" value="AGAP000105-PA"/>
    <property type="match status" value="1"/>
</dbReference>
<accession>A0A182HI94</accession>
<name>A0A182HI94_ANOAR</name>
<evidence type="ECO:0000256" key="1">
    <source>
        <dbReference type="SAM" id="MobiDB-lite"/>
    </source>
</evidence>
<dbReference type="AlphaFoldDB" id="A0A182HI94"/>
<dbReference type="InterPro" id="IPR009667">
    <property type="entry name" value="DUF1258"/>
</dbReference>
<evidence type="ECO:0000313" key="3">
    <source>
        <dbReference type="Proteomes" id="UP000075840"/>
    </source>
</evidence>
<organism evidence="2 3">
    <name type="scientific">Anopheles arabiensis</name>
    <name type="common">Mosquito</name>
    <dbReference type="NCBI Taxonomy" id="7173"/>
    <lineage>
        <taxon>Eukaryota</taxon>
        <taxon>Metazoa</taxon>
        <taxon>Ecdysozoa</taxon>
        <taxon>Arthropoda</taxon>
        <taxon>Hexapoda</taxon>
        <taxon>Insecta</taxon>
        <taxon>Pterygota</taxon>
        <taxon>Neoptera</taxon>
        <taxon>Endopterygota</taxon>
        <taxon>Diptera</taxon>
        <taxon>Nematocera</taxon>
        <taxon>Culicoidea</taxon>
        <taxon>Culicidae</taxon>
        <taxon>Anophelinae</taxon>
        <taxon>Anopheles</taxon>
    </lineage>
</organism>
<keyword evidence="3" id="KW-1185">Reference proteome</keyword>
<feature type="compositionally biased region" description="Basic and acidic residues" evidence="1">
    <location>
        <begin position="11"/>
        <end position="21"/>
    </location>
</feature>
<dbReference type="VEuPathDB" id="VectorBase:AARA21_010195"/>
<dbReference type="EMBL" id="APCN01008494">
    <property type="status" value="NOT_ANNOTATED_CDS"/>
    <property type="molecule type" value="Genomic_DNA"/>
</dbReference>
<dbReference type="Proteomes" id="UP000075840">
    <property type="component" value="Unassembled WGS sequence"/>
</dbReference>
<sequence>LHESPANITIEHTDIEEKNIDTETETETEETDETEDYIDADESFSDNSEEDDENEFNNMSIIDGLRYWALTNNSTHRSVNMMLKLFKKANIKVPASAKTLLRTKRNPSSEIKDIGGGQYWYRGIANALLNYFRFKKPSSSHLTLTVSIDGLPLHNSSSTQFWPILFKIKELPEAPVMIAAIFCGLKKPESVEEYLNPLVNELNLLHDNGITINGAHITIKLKAIVADTPARAFIKGVKGHTGYASCLKCTAKGVYNKKSKTMTFPGINAPKNSQKFRRRQLSWTPYFFNATFELDIIVGDRLHLIDLGIVKRLLLGWRDGKLGLKAWNERQCAQISAALDKTHQPFEVHRKQRPIKYIKYWKGSECAFFLHYPAIVVLKDHLPENVYEHFMLLFCGVTLLSSQVYEEKWALAGQLLDKFVTDFPIVYDEQYMSINIHNLQHVYEEVKRFRSFSAISTYPFEAKLQFLKRLLRSGWKSLEQVINRISELFVVVAGN</sequence>
<reference evidence="2" key="1">
    <citation type="submission" date="2022-08" db="UniProtKB">
        <authorList>
            <consortium name="EnsemblMetazoa"/>
        </authorList>
    </citation>
    <scope>IDENTIFICATION</scope>
    <source>
        <strain evidence="2">Dongola</strain>
    </source>
</reference>
<feature type="compositionally biased region" description="Acidic residues" evidence="1">
    <location>
        <begin position="22"/>
        <end position="54"/>
    </location>
</feature>
<dbReference type="VEuPathDB" id="VectorBase:AARA21_007949"/>
<evidence type="ECO:0000313" key="2">
    <source>
        <dbReference type="EnsemblMetazoa" id="AARA000952-PA"/>
    </source>
</evidence>
<evidence type="ECO:0008006" key="4">
    <source>
        <dbReference type="Google" id="ProtNLM"/>
    </source>
</evidence>
<dbReference type="Pfam" id="PF06869">
    <property type="entry name" value="DUF1258"/>
    <property type="match status" value="1"/>
</dbReference>
<feature type="region of interest" description="Disordered" evidence="1">
    <location>
        <begin position="1"/>
        <end position="54"/>
    </location>
</feature>
<dbReference type="PANTHER" id="PTHR33053">
    <property type="entry name" value="PROTEIN, PUTATIVE-RELATED"/>
    <property type="match status" value="1"/>
</dbReference>
<proteinExistence type="predicted"/>
<protein>
    <recommendedName>
        <fullName evidence="4">Transposase domain-containing protein</fullName>
    </recommendedName>
</protein>
<dbReference type="VEuPathDB" id="VectorBase:AARA000952"/>